<dbReference type="Pfam" id="PF21378">
    <property type="entry name" value="YceM-like_C"/>
    <property type="match status" value="1"/>
</dbReference>
<protein>
    <submittedName>
        <fullName evidence="4">Oxidoreductase</fullName>
    </submittedName>
</protein>
<reference evidence="5" key="1">
    <citation type="journal article" date="2019" name="Int. J. Syst. Evol. Microbiol.">
        <title>The Global Catalogue of Microorganisms (GCM) 10K type strain sequencing project: providing services to taxonomists for standard genome sequencing and annotation.</title>
        <authorList>
            <consortium name="The Broad Institute Genomics Platform"/>
            <consortium name="The Broad Institute Genome Sequencing Center for Infectious Disease"/>
            <person name="Wu L."/>
            <person name="Ma J."/>
        </authorList>
    </citation>
    <scope>NUCLEOTIDE SEQUENCE [LARGE SCALE GENOMIC DNA]</scope>
    <source>
        <strain evidence="5">CGMCC 1.15922</strain>
    </source>
</reference>
<dbReference type="PANTHER" id="PTHR43708:SF4">
    <property type="entry name" value="OXIDOREDUCTASE YCEM-RELATED"/>
    <property type="match status" value="1"/>
</dbReference>
<dbReference type="Gene3D" id="3.40.50.720">
    <property type="entry name" value="NAD(P)-binding Rossmann-like Domain"/>
    <property type="match status" value="1"/>
</dbReference>
<dbReference type="SUPFAM" id="SSF55347">
    <property type="entry name" value="Glyceraldehyde-3-phosphate dehydrogenase-like, C-terminal domain"/>
    <property type="match status" value="1"/>
</dbReference>
<feature type="domain" description="YceM-like C-terminal" evidence="3">
    <location>
        <begin position="135"/>
        <end position="239"/>
    </location>
</feature>
<dbReference type="Proteomes" id="UP000626370">
    <property type="component" value="Unassembled WGS sequence"/>
</dbReference>
<evidence type="ECO:0000259" key="2">
    <source>
        <dbReference type="Pfam" id="PF01408"/>
    </source>
</evidence>
<dbReference type="Pfam" id="PF01408">
    <property type="entry name" value="GFO_IDH_MocA"/>
    <property type="match status" value="1"/>
</dbReference>
<sequence length="303" mass="34360">MNRLRIAMIGLGDIAQKAYLPIIATHPSITPILCTRNQEVLAQLAKQYRINDCYDDSNRLFESKPDAVMIHSATESHFDIAVQSLNAGIATFIDKPLSYKISECNQLITLARENNIPLYLGFNRRFAPQVTNLLAKNISHIRWQKNRVALPDNATTVIFDDFIHVIDGLCYLAGSDISMLSNLQVFGQSSNEQLTNIRISFECGQRLFEGSMNRASGINEEVIEAFAHNEKYQISGLTTGNYYQEGRVSTIGFSDWDSYLYTRGFVDMIDHWLSVIHQGYSSNQQLAQIERTHQLCQNILEQL</sequence>
<name>A0ABQ3IGN0_9GAMM</name>
<keyword evidence="1" id="KW-0732">Signal</keyword>
<dbReference type="InterPro" id="IPR048477">
    <property type="entry name" value="YceM-like_C"/>
</dbReference>
<gene>
    <name evidence="4" type="ORF">GCM10011501_03850</name>
</gene>
<comment type="caution">
    <text evidence="4">The sequence shown here is derived from an EMBL/GenBank/DDBJ whole genome shotgun (WGS) entry which is preliminary data.</text>
</comment>
<organism evidence="4 5">
    <name type="scientific">Thalassotalea profundi</name>
    <dbReference type="NCBI Taxonomy" id="2036687"/>
    <lineage>
        <taxon>Bacteria</taxon>
        <taxon>Pseudomonadati</taxon>
        <taxon>Pseudomonadota</taxon>
        <taxon>Gammaproteobacteria</taxon>
        <taxon>Alteromonadales</taxon>
        <taxon>Colwelliaceae</taxon>
        <taxon>Thalassotalea</taxon>
    </lineage>
</organism>
<accession>A0ABQ3IGN0</accession>
<dbReference type="InterPro" id="IPR051317">
    <property type="entry name" value="Gfo/Idh/MocA_oxidoreduct"/>
</dbReference>
<evidence type="ECO:0000313" key="5">
    <source>
        <dbReference type="Proteomes" id="UP000626370"/>
    </source>
</evidence>
<dbReference type="Gene3D" id="3.30.360.10">
    <property type="entry name" value="Dihydrodipicolinate Reductase, domain 2"/>
    <property type="match status" value="1"/>
</dbReference>
<dbReference type="EMBL" id="BNAH01000001">
    <property type="protein sequence ID" value="GHE79142.1"/>
    <property type="molecule type" value="Genomic_DNA"/>
</dbReference>
<keyword evidence="5" id="KW-1185">Reference proteome</keyword>
<dbReference type="PANTHER" id="PTHR43708">
    <property type="entry name" value="CONSERVED EXPRESSED OXIDOREDUCTASE (EUROFUNG)"/>
    <property type="match status" value="1"/>
</dbReference>
<dbReference type="SUPFAM" id="SSF51735">
    <property type="entry name" value="NAD(P)-binding Rossmann-fold domains"/>
    <property type="match status" value="1"/>
</dbReference>
<evidence type="ECO:0000259" key="3">
    <source>
        <dbReference type="Pfam" id="PF21378"/>
    </source>
</evidence>
<evidence type="ECO:0000313" key="4">
    <source>
        <dbReference type="EMBL" id="GHE79142.1"/>
    </source>
</evidence>
<dbReference type="InterPro" id="IPR000683">
    <property type="entry name" value="Gfo/Idh/MocA-like_OxRdtase_N"/>
</dbReference>
<dbReference type="RefSeq" id="WP_189376383.1">
    <property type="nucleotide sequence ID" value="NZ_BNAH01000001.1"/>
</dbReference>
<evidence type="ECO:0000256" key="1">
    <source>
        <dbReference type="ARBA" id="ARBA00022729"/>
    </source>
</evidence>
<proteinExistence type="predicted"/>
<feature type="domain" description="Gfo/Idh/MocA-like oxidoreductase N-terminal" evidence="2">
    <location>
        <begin position="4"/>
        <end position="121"/>
    </location>
</feature>
<dbReference type="InterPro" id="IPR036291">
    <property type="entry name" value="NAD(P)-bd_dom_sf"/>
</dbReference>